<protein>
    <submittedName>
        <fullName evidence="2">Metal-dependent hydrolase</fullName>
    </submittedName>
</protein>
<sequence length="226" mass="24995">MSDDILVVRHPRARRTRLSFDPVTGRARLTLPPRASATKALAWAKAQGAWIEHQRGRLPEPRPFVPGAVLPVDGRELTIAWSAPAPRLPRVEGDRLLLGGPADMVPRRIEAWLRRRALALLEEDTAFYAGRAGVSVTGVAIGDARGRWGSCAHHGAIRYSWRLVLAPPDVRRATAAHEVAHRVHMDHSPAFHALVARLYGRDPAPERQWLRTHGAALHWFGRSPAG</sequence>
<dbReference type="Proteomes" id="UP000249229">
    <property type="component" value="Unassembled WGS sequence"/>
</dbReference>
<dbReference type="AlphaFoldDB" id="A0A2W5PA35"/>
<evidence type="ECO:0000313" key="2">
    <source>
        <dbReference type="EMBL" id="PZQ61984.1"/>
    </source>
</evidence>
<feature type="domain" description="YgjP-like metallopeptidase" evidence="1">
    <location>
        <begin position="18"/>
        <end position="213"/>
    </location>
</feature>
<organism evidence="2 3">
    <name type="scientific">Sphingomonas taxi</name>
    <dbReference type="NCBI Taxonomy" id="1549858"/>
    <lineage>
        <taxon>Bacteria</taxon>
        <taxon>Pseudomonadati</taxon>
        <taxon>Pseudomonadota</taxon>
        <taxon>Alphaproteobacteria</taxon>
        <taxon>Sphingomonadales</taxon>
        <taxon>Sphingomonadaceae</taxon>
        <taxon>Sphingomonas</taxon>
    </lineage>
</organism>
<keyword evidence="2" id="KW-0378">Hydrolase</keyword>
<evidence type="ECO:0000259" key="1">
    <source>
        <dbReference type="Pfam" id="PF01863"/>
    </source>
</evidence>
<reference evidence="2 3" key="1">
    <citation type="submission" date="2017-08" db="EMBL/GenBank/DDBJ databases">
        <title>Infants hospitalized years apart are colonized by the same room-sourced microbial strains.</title>
        <authorList>
            <person name="Brooks B."/>
            <person name="Olm M.R."/>
            <person name="Firek B.A."/>
            <person name="Baker R."/>
            <person name="Thomas B.C."/>
            <person name="Morowitz M.J."/>
            <person name="Banfield J.F."/>
        </authorList>
    </citation>
    <scope>NUCLEOTIDE SEQUENCE [LARGE SCALE GENOMIC DNA]</scope>
    <source>
        <strain evidence="2">S2_005_001_R1_22</strain>
    </source>
</reference>
<evidence type="ECO:0000313" key="3">
    <source>
        <dbReference type="Proteomes" id="UP000249229"/>
    </source>
</evidence>
<gene>
    <name evidence="2" type="ORF">DI544_05110</name>
</gene>
<proteinExistence type="predicted"/>
<accession>A0A2W5PA35</accession>
<dbReference type="PANTHER" id="PTHR30399:SF1">
    <property type="entry name" value="UTP PYROPHOSPHATASE"/>
    <property type="match status" value="1"/>
</dbReference>
<name>A0A2W5PA35_9SPHN</name>
<dbReference type="InterPro" id="IPR002725">
    <property type="entry name" value="YgjP-like_metallopeptidase"/>
</dbReference>
<dbReference type="Gene3D" id="3.30.2010.10">
    <property type="entry name" value="Metalloproteases ('zincins'), catalytic domain"/>
    <property type="match status" value="1"/>
</dbReference>
<dbReference type="Pfam" id="PF01863">
    <property type="entry name" value="YgjP-like"/>
    <property type="match status" value="1"/>
</dbReference>
<dbReference type="PANTHER" id="PTHR30399">
    <property type="entry name" value="UNCHARACTERIZED PROTEIN YGJP"/>
    <property type="match status" value="1"/>
</dbReference>
<comment type="caution">
    <text evidence="2">The sequence shown here is derived from an EMBL/GenBank/DDBJ whole genome shotgun (WGS) entry which is preliminary data.</text>
</comment>
<dbReference type="GO" id="GO:0016787">
    <property type="term" value="F:hydrolase activity"/>
    <property type="evidence" value="ECO:0007669"/>
    <property type="project" value="UniProtKB-KW"/>
</dbReference>
<dbReference type="InterPro" id="IPR053136">
    <property type="entry name" value="UTP_pyrophosphatase-like"/>
</dbReference>
<dbReference type="EMBL" id="QFQI01000002">
    <property type="protein sequence ID" value="PZQ61984.1"/>
    <property type="molecule type" value="Genomic_DNA"/>
</dbReference>
<dbReference type="CDD" id="cd07344">
    <property type="entry name" value="M48_yhfN_like"/>
    <property type="match status" value="1"/>
</dbReference>